<accession>A0A953M2Q9</accession>
<dbReference type="EMBL" id="JAIOIV010000130">
    <property type="protein sequence ID" value="MBZ0157851.1"/>
    <property type="molecule type" value="Genomic_DNA"/>
</dbReference>
<evidence type="ECO:0000313" key="2">
    <source>
        <dbReference type="Proteomes" id="UP000705867"/>
    </source>
</evidence>
<reference evidence="1" key="1">
    <citation type="journal article" date="2021" name="bioRxiv">
        <title>Unraveling nitrogen, sulfur and carbon metabolic pathways and microbial community transcriptional responses to substrate deprivation and toxicity stresses in a bioreactor mimicking anoxic brackish coastal sediment conditions.</title>
        <authorList>
            <person name="Martins P.D."/>
            <person name="Echeveste M.J."/>
            <person name="Arshad A."/>
            <person name="Kurth J."/>
            <person name="Ouboter H."/>
            <person name="Jetten M.S.M."/>
            <person name="Welte C.U."/>
        </authorList>
    </citation>
    <scope>NUCLEOTIDE SEQUENCE</scope>
    <source>
        <strain evidence="1">MAG_39</strain>
    </source>
</reference>
<protein>
    <submittedName>
        <fullName evidence="1">Uncharacterized protein</fullName>
    </submittedName>
</protein>
<proteinExistence type="predicted"/>
<organism evidence="1 2">
    <name type="scientific">Candidatus Nitrobium versatile</name>
    <dbReference type="NCBI Taxonomy" id="2884831"/>
    <lineage>
        <taxon>Bacteria</taxon>
        <taxon>Pseudomonadati</taxon>
        <taxon>Nitrospirota</taxon>
        <taxon>Nitrospiria</taxon>
        <taxon>Nitrospirales</taxon>
        <taxon>Nitrospiraceae</taxon>
        <taxon>Candidatus Nitrobium</taxon>
    </lineage>
</organism>
<reference evidence="1" key="2">
    <citation type="submission" date="2021-08" db="EMBL/GenBank/DDBJ databases">
        <authorList>
            <person name="Dalcin Martins P."/>
        </authorList>
    </citation>
    <scope>NUCLEOTIDE SEQUENCE</scope>
    <source>
        <strain evidence="1">MAG_39</strain>
    </source>
</reference>
<gene>
    <name evidence="1" type="ORF">K8I29_16770</name>
</gene>
<comment type="caution">
    <text evidence="1">The sequence shown here is derived from an EMBL/GenBank/DDBJ whole genome shotgun (WGS) entry which is preliminary data.</text>
</comment>
<evidence type="ECO:0000313" key="1">
    <source>
        <dbReference type="EMBL" id="MBZ0157851.1"/>
    </source>
</evidence>
<dbReference type="AlphaFoldDB" id="A0A953M2Q9"/>
<dbReference type="Proteomes" id="UP000705867">
    <property type="component" value="Unassembled WGS sequence"/>
</dbReference>
<sequence>MELKEFISQSIISIIEGVTVAQKEALNHGAHVNPTGLMRTIRNIGENAIWNNNDNNIAQTVRFDVAVTVEEETATAGKIGVVSGLFNLGSSGKSEEKHVAISRIQFNVPVLLPGSRV</sequence>
<name>A0A953M2Q9_9BACT</name>